<comment type="similarity">
    <text evidence="2 9">Belongs to the class-III pyridoxal-phosphate-dependent aminotransferase family.</text>
</comment>
<accession>A0A429G2G6</accession>
<evidence type="ECO:0000313" key="10">
    <source>
        <dbReference type="EMBL" id="RSN68017.1"/>
    </source>
</evidence>
<keyword evidence="5 10" id="KW-0808">Transferase</keyword>
<organism evidence="10 11">
    <name type="scientific">Candidatus Korarchaeum cryptofilum</name>
    <dbReference type="NCBI Taxonomy" id="498846"/>
    <lineage>
        <taxon>Archaea</taxon>
        <taxon>Thermoproteota</taxon>
        <taxon>Candidatus Korarchaeia</taxon>
        <taxon>Candidatus Korarchaeales</taxon>
        <taxon>Candidatus Korarchaeaceae</taxon>
        <taxon>Candidatus Korarchaeum</taxon>
    </lineage>
</organism>
<comment type="cofactor">
    <cofactor evidence="1">
        <name>pyridoxal 5'-phosphate</name>
        <dbReference type="ChEBI" id="CHEBI:597326"/>
    </cofactor>
</comment>
<evidence type="ECO:0000256" key="4">
    <source>
        <dbReference type="ARBA" id="ARBA00022576"/>
    </source>
</evidence>
<dbReference type="PIRSF" id="PIRSF000521">
    <property type="entry name" value="Transaminase_4ab_Lys_Orn"/>
    <property type="match status" value="1"/>
</dbReference>
<proteinExistence type="inferred from homology"/>
<dbReference type="EMBL" id="RCOR01000037">
    <property type="protein sequence ID" value="RSN68017.1"/>
    <property type="molecule type" value="Genomic_DNA"/>
</dbReference>
<dbReference type="InterPro" id="IPR015422">
    <property type="entry name" value="PyrdxlP-dep_Trfase_small"/>
</dbReference>
<dbReference type="PANTHER" id="PTHR11986:SF58">
    <property type="entry name" value="LEUCINE_METHIONINE RACEMASE"/>
    <property type="match status" value="1"/>
</dbReference>
<dbReference type="InterPro" id="IPR015421">
    <property type="entry name" value="PyrdxlP-dep_Trfase_major"/>
</dbReference>
<dbReference type="InterPro" id="IPR005814">
    <property type="entry name" value="Aminotrans_3"/>
</dbReference>
<dbReference type="EC" id="2.6.1.13" evidence="3"/>
<dbReference type="Proteomes" id="UP000278149">
    <property type="component" value="Unassembled WGS sequence"/>
</dbReference>
<keyword evidence="6 9" id="KW-0663">Pyridoxal phosphate</keyword>
<evidence type="ECO:0000256" key="3">
    <source>
        <dbReference type="ARBA" id="ARBA00012924"/>
    </source>
</evidence>
<dbReference type="Gene3D" id="3.40.640.10">
    <property type="entry name" value="Type I PLP-dependent aspartate aminotransferase-like (Major domain)"/>
    <property type="match status" value="1"/>
</dbReference>
<name>A0A429G2G6_9CREN</name>
<dbReference type="PANTHER" id="PTHR11986">
    <property type="entry name" value="AMINOTRANSFERASE CLASS III"/>
    <property type="match status" value="1"/>
</dbReference>
<dbReference type="Pfam" id="PF00202">
    <property type="entry name" value="Aminotran_3"/>
    <property type="match status" value="1"/>
</dbReference>
<comment type="caution">
    <text evidence="10">The sequence shown here is derived from an EMBL/GenBank/DDBJ whole genome shotgun (WGS) entry which is preliminary data.</text>
</comment>
<evidence type="ECO:0000256" key="9">
    <source>
        <dbReference type="RuleBase" id="RU003560"/>
    </source>
</evidence>
<evidence type="ECO:0000256" key="2">
    <source>
        <dbReference type="ARBA" id="ARBA00008954"/>
    </source>
</evidence>
<reference evidence="10 11" key="1">
    <citation type="submission" date="2018-10" db="EMBL/GenBank/DDBJ databases">
        <title>Co-occurring genomic capacity for anaerobic methane metabolism and dissimilatory sulfite reduction discovered in the Korarchaeota.</title>
        <authorList>
            <person name="Mckay L.J."/>
            <person name="Dlakic M."/>
            <person name="Fields M.W."/>
            <person name="Delmont T.O."/>
            <person name="Eren A.M."/>
            <person name="Jay Z.J."/>
            <person name="Klingelsmith K.B."/>
            <person name="Rusch D.B."/>
            <person name="Inskeep W.P."/>
        </authorList>
    </citation>
    <scope>NUCLEOTIDE SEQUENCE [LARGE SCALE GENOMIC DNA]</scope>
    <source>
        <strain evidence="10 11">WS</strain>
    </source>
</reference>
<protein>
    <recommendedName>
        <fullName evidence="8">Ornithine aminotransferase</fullName>
        <ecNumber evidence="3">2.6.1.13</ecNumber>
    </recommendedName>
</protein>
<dbReference type="AlphaFoldDB" id="A0A429G2G6"/>
<evidence type="ECO:0000256" key="6">
    <source>
        <dbReference type="ARBA" id="ARBA00022898"/>
    </source>
</evidence>
<sequence length="432" mass="48129">MDPLEARSKYVMKGVALYHPVTIERGANAKLYDVNGKEYIDFTSGIGVANLGHANPELIKAAEEQLKKLWHMCFMVVNYKPYVELAERLAKIAPGSSEKMVLLQNSGSEAIENAIKVAKQVTGRPYVVAYENSFHGRGTYGYALASTGKYKPYKTGFDPLIPGVELIPYPYCYRCPFKQEYPSCGLACLDYVKNWFSHTRVPPERVAAFVMEMVQGEGGFVVAPRDYVKELKTFLEANSILLIDDEVQAGWGRTGKMWAVEHFGIEPDIIATAKAIANGLPLSAVIGKREIMENTSPGSFGGTYGGNPVACSVAIKVVEIMQRDRIPERAAKLGDIMRKRLEEMFEKYELIGDVRGLGAMQAIELVRDRRSKEPAADETMRVINKAREKGLLLLRAGVYLNVIRLHPPLTIEEDNLMRGLDILEESIREVVS</sequence>
<dbReference type="Gene3D" id="3.90.1150.10">
    <property type="entry name" value="Aspartate Aminotransferase, domain 1"/>
    <property type="match status" value="1"/>
</dbReference>
<evidence type="ECO:0000256" key="8">
    <source>
        <dbReference type="ARBA" id="ARBA00073894"/>
    </source>
</evidence>
<comment type="catalytic activity">
    <reaction evidence="7">
        <text>L-ornithine + 2-oxoglutarate = L-glutamate 5-semialdehyde + L-glutamate</text>
        <dbReference type="Rhea" id="RHEA:25160"/>
        <dbReference type="ChEBI" id="CHEBI:16810"/>
        <dbReference type="ChEBI" id="CHEBI:29985"/>
        <dbReference type="ChEBI" id="CHEBI:46911"/>
        <dbReference type="ChEBI" id="CHEBI:58066"/>
        <dbReference type="EC" id="2.6.1.13"/>
    </reaction>
</comment>
<dbReference type="InterPro" id="IPR050103">
    <property type="entry name" value="Class-III_PLP-dep_AT"/>
</dbReference>
<evidence type="ECO:0000256" key="1">
    <source>
        <dbReference type="ARBA" id="ARBA00001933"/>
    </source>
</evidence>
<dbReference type="InterPro" id="IPR015424">
    <property type="entry name" value="PyrdxlP-dep_Trfase"/>
</dbReference>
<dbReference type="RefSeq" id="WP_125742256.1">
    <property type="nucleotide sequence ID" value="NZ_RCOR01000037.1"/>
</dbReference>
<dbReference type="GO" id="GO:0030170">
    <property type="term" value="F:pyridoxal phosphate binding"/>
    <property type="evidence" value="ECO:0007669"/>
    <property type="project" value="InterPro"/>
</dbReference>
<dbReference type="GO" id="GO:0004587">
    <property type="term" value="F:ornithine aminotransferase activity"/>
    <property type="evidence" value="ECO:0007669"/>
    <property type="project" value="UniProtKB-EC"/>
</dbReference>
<evidence type="ECO:0000256" key="5">
    <source>
        <dbReference type="ARBA" id="ARBA00022679"/>
    </source>
</evidence>
<dbReference type="SUPFAM" id="SSF53383">
    <property type="entry name" value="PLP-dependent transferases"/>
    <property type="match status" value="1"/>
</dbReference>
<dbReference type="GO" id="GO:0042802">
    <property type="term" value="F:identical protein binding"/>
    <property type="evidence" value="ECO:0007669"/>
    <property type="project" value="TreeGrafter"/>
</dbReference>
<evidence type="ECO:0000256" key="7">
    <source>
        <dbReference type="ARBA" id="ARBA00052899"/>
    </source>
</evidence>
<dbReference type="CDD" id="cd00610">
    <property type="entry name" value="OAT_like"/>
    <property type="match status" value="1"/>
</dbReference>
<dbReference type="FunFam" id="3.40.640.10:FF:000013">
    <property type="entry name" value="4-aminobutyrate aminotransferase"/>
    <property type="match status" value="1"/>
</dbReference>
<keyword evidence="4 10" id="KW-0032">Aminotransferase</keyword>
<evidence type="ECO:0000313" key="11">
    <source>
        <dbReference type="Proteomes" id="UP000278149"/>
    </source>
</evidence>
<gene>
    <name evidence="10" type="ORF">D9Q81_06955</name>
</gene>